<proteinExistence type="predicted"/>
<keyword evidence="1" id="KW-0175">Coiled coil</keyword>
<organism evidence="2 3">
    <name type="scientific">Arachis hypogaea</name>
    <name type="common">Peanut</name>
    <dbReference type="NCBI Taxonomy" id="3818"/>
    <lineage>
        <taxon>Eukaryota</taxon>
        <taxon>Viridiplantae</taxon>
        <taxon>Streptophyta</taxon>
        <taxon>Embryophyta</taxon>
        <taxon>Tracheophyta</taxon>
        <taxon>Spermatophyta</taxon>
        <taxon>Magnoliopsida</taxon>
        <taxon>eudicotyledons</taxon>
        <taxon>Gunneridae</taxon>
        <taxon>Pentapetalae</taxon>
        <taxon>rosids</taxon>
        <taxon>fabids</taxon>
        <taxon>Fabales</taxon>
        <taxon>Fabaceae</taxon>
        <taxon>Papilionoideae</taxon>
        <taxon>50 kb inversion clade</taxon>
        <taxon>dalbergioids sensu lato</taxon>
        <taxon>Dalbergieae</taxon>
        <taxon>Pterocarpus clade</taxon>
        <taxon>Arachis</taxon>
    </lineage>
</organism>
<dbReference type="AlphaFoldDB" id="A0A445BKC8"/>
<sequence>MLRIDQSSFTPTLADRKSWQGLEKKRRVGRGELYLLTHKRPNGSYIHDVAQTIGRDEFSRLLSQNDSLVQALGKEHSGRVHGIGFGPTSSHVFGMNSHQPSNGFQREETQRLAAKKLKRKAVEDKVAAEKTKRQVVEDEVVVEKTKKQAVEDEVAAEKTKRHAMEDEVAAEKIRMQTIESALICLLQGQGGKLQSNVTKWMIFGSGAPASSSLRPFCLSRSEQPPTPQACTNDVQNLEPNTKDLYPEVDEVDYFEQHVDNLFAASEAQKRKRHKTTEF</sequence>
<keyword evidence="3" id="KW-1185">Reference proteome</keyword>
<gene>
    <name evidence="2" type="ORF">Ahy_A09g044457</name>
</gene>
<comment type="caution">
    <text evidence="2">The sequence shown here is derived from an EMBL/GenBank/DDBJ whole genome shotgun (WGS) entry which is preliminary data.</text>
</comment>
<protein>
    <submittedName>
        <fullName evidence="2">Uncharacterized protein</fullName>
    </submittedName>
</protein>
<evidence type="ECO:0000313" key="3">
    <source>
        <dbReference type="Proteomes" id="UP000289738"/>
    </source>
</evidence>
<dbReference type="EMBL" id="SDMP01000009">
    <property type="protein sequence ID" value="RYR39051.1"/>
    <property type="molecule type" value="Genomic_DNA"/>
</dbReference>
<reference evidence="2 3" key="1">
    <citation type="submission" date="2019-01" db="EMBL/GenBank/DDBJ databases">
        <title>Sequencing of cultivated peanut Arachis hypogaea provides insights into genome evolution and oil improvement.</title>
        <authorList>
            <person name="Chen X."/>
        </authorList>
    </citation>
    <scope>NUCLEOTIDE SEQUENCE [LARGE SCALE GENOMIC DNA]</scope>
    <source>
        <strain evidence="3">cv. Fuhuasheng</strain>
        <tissue evidence="2">Leaves</tissue>
    </source>
</reference>
<feature type="coiled-coil region" evidence="1">
    <location>
        <begin position="119"/>
        <end position="167"/>
    </location>
</feature>
<evidence type="ECO:0000313" key="2">
    <source>
        <dbReference type="EMBL" id="RYR39051.1"/>
    </source>
</evidence>
<accession>A0A445BKC8</accession>
<evidence type="ECO:0000256" key="1">
    <source>
        <dbReference type="SAM" id="Coils"/>
    </source>
</evidence>
<name>A0A445BKC8_ARAHY</name>
<dbReference type="Proteomes" id="UP000289738">
    <property type="component" value="Chromosome A09"/>
</dbReference>